<dbReference type="GeneID" id="9664255"/>
<dbReference type="VEuPathDB" id="FungiDB:NECHADRAFT_99741"/>
<organism evidence="2 3">
    <name type="scientific">Fusarium vanettenii (strain ATCC MYA-4622 / CBS 123669 / FGSC 9596 / NRRL 45880 / 77-13-4)</name>
    <name type="common">Fusarium solani subsp. pisi</name>
    <dbReference type="NCBI Taxonomy" id="660122"/>
    <lineage>
        <taxon>Eukaryota</taxon>
        <taxon>Fungi</taxon>
        <taxon>Dikarya</taxon>
        <taxon>Ascomycota</taxon>
        <taxon>Pezizomycotina</taxon>
        <taxon>Sordariomycetes</taxon>
        <taxon>Hypocreomycetidae</taxon>
        <taxon>Hypocreales</taxon>
        <taxon>Nectriaceae</taxon>
        <taxon>Fusarium</taxon>
        <taxon>Fusarium solani species complex</taxon>
        <taxon>Fusarium vanettenii</taxon>
    </lineage>
</organism>
<dbReference type="OrthoDB" id="10464988at2759"/>
<feature type="region of interest" description="Disordered" evidence="1">
    <location>
        <begin position="152"/>
        <end position="176"/>
    </location>
</feature>
<feature type="region of interest" description="Disordered" evidence="1">
    <location>
        <begin position="194"/>
        <end position="217"/>
    </location>
</feature>
<dbReference type="Proteomes" id="UP000005206">
    <property type="component" value="Chromosome 3"/>
</dbReference>
<keyword evidence="3" id="KW-1185">Reference proteome</keyword>
<protein>
    <submittedName>
        <fullName evidence="2">Uncharacterized protein</fullName>
    </submittedName>
</protein>
<dbReference type="KEGG" id="nhe:NECHADRAFT_99741"/>
<evidence type="ECO:0000313" key="3">
    <source>
        <dbReference type="Proteomes" id="UP000005206"/>
    </source>
</evidence>
<dbReference type="EMBL" id="GG698897">
    <property type="protein sequence ID" value="EEU47053.1"/>
    <property type="molecule type" value="Genomic_DNA"/>
</dbReference>
<name>C7YN30_FUSV7</name>
<accession>C7YN30</accession>
<dbReference type="RefSeq" id="XP_003052766.1">
    <property type="nucleotide sequence ID" value="XM_003052720.1"/>
</dbReference>
<evidence type="ECO:0000313" key="2">
    <source>
        <dbReference type="EMBL" id="EEU47053.1"/>
    </source>
</evidence>
<gene>
    <name evidence="2" type="ORF">NECHADRAFT_99741</name>
</gene>
<dbReference type="HOGENOM" id="CLU_1230229_0_0_1"/>
<proteinExistence type="predicted"/>
<dbReference type="AlphaFoldDB" id="C7YN30"/>
<dbReference type="InParanoid" id="C7YN30"/>
<sequence length="225" mass="24772">MCSPRQQSSNVNVPSQTQVFLARGKHNRPITAPPLPILSSIGFIAELPFTDDVPRPWNLGTLSNGWRIPGTPDLNAEEVRIRYLLIDRNNLHHRQFIHHITEPHLLTPGSPPHDGALTAALQPVRAPTRIRGPLLRPPRSLASVPPRWPHSLCISDDASGHTTDEPNDAPTEDNSYRGLPHYYRIFGGLTRQATPFSFGRSPRVPRSGSETPTGISLDAVAHCNG</sequence>
<evidence type="ECO:0000256" key="1">
    <source>
        <dbReference type="SAM" id="MobiDB-lite"/>
    </source>
</evidence>
<reference evidence="2 3" key="1">
    <citation type="journal article" date="2009" name="PLoS Genet.">
        <title>The genome of Nectria haematococca: contribution of supernumerary chromosomes to gene expansion.</title>
        <authorList>
            <person name="Coleman J.J."/>
            <person name="Rounsley S.D."/>
            <person name="Rodriguez-Carres M."/>
            <person name="Kuo A."/>
            <person name="Wasmann C.C."/>
            <person name="Grimwood J."/>
            <person name="Schmutz J."/>
            <person name="Taga M."/>
            <person name="White G.J."/>
            <person name="Zhou S."/>
            <person name="Schwartz D.C."/>
            <person name="Freitag M."/>
            <person name="Ma L.J."/>
            <person name="Danchin E.G."/>
            <person name="Henrissat B."/>
            <person name="Coutinho P.M."/>
            <person name="Nelson D.R."/>
            <person name="Straney D."/>
            <person name="Napoli C.A."/>
            <person name="Barker B.M."/>
            <person name="Gribskov M."/>
            <person name="Rep M."/>
            <person name="Kroken S."/>
            <person name="Molnar I."/>
            <person name="Rensing C."/>
            <person name="Kennell J.C."/>
            <person name="Zamora J."/>
            <person name="Farman M.L."/>
            <person name="Selker E.U."/>
            <person name="Salamov A."/>
            <person name="Shapiro H."/>
            <person name="Pangilinan J."/>
            <person name="Lindquist E."/>
            <person name="Lamers C."/>
            <person name="Grigoriev I.V."/>
            <person name="Geiser D.M."/>
            <person name="Covert S.F."/>
            <person name="Temporini E."/>
            <person name="Vanetten H.D."/>
        </authorList>
    </citation>
    <scope>NUCLEOTIDE SEQUENCE [LARGE SCALE GENOMIC DNA]</scope>
    <source>
        <strain evidence="3">ATCC MYA-4622 / CBS 123669 / FGSC 9596 / NRRL 45880 / 77-13-4</strain>
    </source>
</reference>